<keyword evidence="1" id="KW-0479">Metal-binding</keyword>
<dbReference type="CDD" id="cd06587">
    <property type="entry name" value="VOC"/>
    <property type="match status" value="1"/>
</dbReference>
<dbReference type="STRING" id="465820.NS263_00795"/>
<sequence>MVDPQGFAHVRLTVTDIRRSKAFYQQLFGMPPGSDFSDQIDDPTIHDDPWRTYGGCSFTFHGQTLGLRPVAQAGDRFDPDRVGLDHLSLGVGSVDDLHRATERLDQAGIVHGAVTDLEPFGLVILSLQDPDDINLELAAPRPSDARAAGSRRAGR</sequence>
<organism evidence="3 4">
    <name type="scientific">Curtobacterium oceanosedimentum</name>
    <dbReference type="NCBI Taxonomy" id="465820"/>
    <lineage>
        <taxon>Bacteria</taxon>
        <taxon>Bacillati</taxon>
        <taxon>Actinomycetota</taxon>
        <taxon>Actinomycetes</taxon>
        <taxon>Micrococcales</taxon>
        <taxon>Microbacteriaceae</taxon>
        <taxon>Curtobacterium</taxon>
    </lineage>
</organism>
<dbReference type="InterPro" id="IPR029068">
    <property type="entry name" value="Glyas_Bleomycin-R_OHBP_Dase"/>
</dbReference>
<dbReference type="EMBL" id="LDRC01000033">
    <property type="protein sequence ID" value="KTR52300.1"/>
    <property type="molecule type" value="Genomic_DNA"/>
</dbReference>
<dbReference type="OrthoDB" id="317332at2"/>
<proteinExistence type="predicted"/>
<dbReference type="AlphaFoldDB" id="A0A147DRH2"/>
<dbReference type="Pfam" id="PF00903">
    <property type="entry name" value="Glyoxalase"/>
    <property type="match status" value="1"/>
</dbReference>
<accession>A0A147DRH2</accession>
<evidence type="ECO:0000313" key="3">
    <source>
        <dbReference type="EMBL" id="KTR52300.1"/>
    </source>
</evidence>
<dbReference type="PROSITE" id="PS00934">
    <property type="entry name" value="GLYOXALASE_I_1"/>
    <property type="match status" value="1"/>
</dbReference>
<dbReference type="SUPFAM" id="SSF54593">
    <property type="entry name" value="Glyoxalase/Bleomycin resistance protein/Dihydroxybiphenyl dioxygenase"/>
    <property type="match status" value="1"/>
</dbReference>
<dbReference type="PROSITE" id="PS51819">
    <property type="entry name" value="VOC"/>
    <property type="match status" value="1"/>
</dbReference>
<dbReference type="InterPro" id="IPR037523">
    <property type="entry name" value="VOC_core"/>
</dbReference>
<dbReference type="InterPro" id="IPR004360">
    <property type="entry name" value="Glyas_Fos-R_dOase_dom"/>
</dbReference>
<protein>
    <submittedName>
        <fullName evidence="3">Glyoxalase</fullName>
    </submittedName>
</protein>
<evidence type="ECO:0000256" key="1">
    <source>
        <dbReference type="ARBA" id="ARBA00022723"/>
    </source>
</evidence>
<dbReference type="GO" id="GO:0046872">
    <property type="term" value="F:metal ion binding"/>
    <property type="evidence" value="ECO:0007669"/>
    <property type="project" value="UniProtKB-KW"/>
</dbReference>
<gene>
    <name evidence="3" type="ORF">NS359_07045</name>
</gene>
<dbReference type="Gene3D" id="3.10.180.10">
    <property type="entry name" value="2,3-Dihydroxybiphenyl 1,2-Dioxygenase, domain 1"/>
    <property type="match status" value="1"/>
</dbReference>
<comment type="caution">
    <text evidence="3">The sequence shown here is derived from an EMBL/GenBank/DDBJ whole genome shotgun (WGS) entry which is preliminary data.</text>
</comment>
<evidence type="ECO:0000259" key="2">
    <source>
        <dbReference type="PROSITE" id="PS51819"/>
    </source>
</evidence>
<reference evidence="3 4" key="1">
    <citation type="journal article" date="2016" name="Front. Microbiol.">
        <title>Genomic Resource of Rice Seed Associated Bacteria.</title>
        <authorList>
            <person name="Midha S."/>
            <person name="Bansal K."/>
            <person name="Sharma S."/>
            <person name="Kumar N."/>
            <person name="Patil P.P."/>
            <person name="Chaudhry V."/>
            <person name="Patil P.B."/>
        </authorList>
    </citation>
    <scope>NUCLEOTIDE SEQUENCE [LARGE SCALE GENOMIC DNA]</scope>
    <source>
        <strain evidence="3 4">NS359</strain>
    </source>
</reference>
<dbReference type="InterPro" id="IPR018146">
    <property type="entry name" value="Glyoxalase_1_CS"/>
</dbReference>
<evidence type="ECO:0000313" key="4">
    <source>
        <dbReference type="Proteomes" id="UP000072763"/>
    </source>
</evidence>
<name>A0A147DRH2_9MICO</name>
<dbReference type="GO" id="GO:0004462">
    <property type="term" value="F:lactoylglutathione lyase activity"/>
    <property type="evidence" value="ECO:0007669"/>
    <property type="project" value="InterPro"/>
</dbReference>
<dbReference type="PATRIC" id="fig|465820.4.peg.1491"/>
<dbReference type="Proteomes" id="UP000072763">
    <property type="component" value="Unassembled WGS sequence"/>
</dbReference>
<feature type="domain" description="VOC" evidence="2">
    <location>
        <begin position="6"/>
        <end position="140"/>
    </location>
</feature>